<evidence type="ECO:0000313" key="7">
    <source>
        <dbReference type="Proteomes" id="UP001470230"/>
    </source>
</evidence>
<dbReference type="InterPro" id="IPR050339">
    <property type="entry name" value="CC_SR_Kinase"/>
</dbReference>
<protein>
    <recommendedName>
        <fullName evidence="5">Protein kinase domain-containing protein</fullName>
    </recommendedName>
</protein>
<dbReference type="EMBL" id="JAPFFF010000011">
    <property type="protein sequence ID" value="KAK8878317.1"/>
    <property type="molecule type" value="Genomic_DNA"/>
</dbReference>
<keyword evidence="3" id="KW-0418">Kinase</keyword>
<dbReference type="PROSITE" id="PS50011">
    <property type="entry name" value="PROTEIN_KINASE_DOM"/>
    <property type="match status" value="1"/>
</dbReference>
<evidence type="ECO:0000256" key="2">
    <source>
        <dbReference type="ARBA" id="ARBA00022741"/>
    </source>
</evidence>
<dbReference type="Proteomes" id="UP001470230">
    <property type="component" value="Unassembled WGS sequence"/>
</dbReference>
<keyword evidence="2" id="KW-0547">Nucleotide-binding</keyword>
<dbReference type="InterPro" id="IPR011009">
    <property type="entry name" value="Kinase-like_dom_sf"/>
</dbReference>
<dbReference type="InterPro" id="IPR008266">
    <property type="entry name" value="Tyr_kinase_AS"/>
</dbReference>
<name>A0ABR2JM23_9EUKA</name>
<dbReference type="Gene3D" id="1.10.510.10">
    <property type="entry name" value="Transferase(Phosphotransferase) domain 1"/>
    <property type="match status" value="1"/>
</dbReference>
<proteinExistence type="predicted"/>
<evidence type="ECO:0000259" key="5">
    <source>
        <dbReference type="PROSITE" id="PS50011"/>
    </source>
</evidence>
<keyword evidence="7" id="KW-1185">Reference proteome</keyword>
<dbReference type="Pfam" id="PF00069">
    <property type="entry name" value="Pkinase"/>
    <property type="match status" value="1"/>
</dbReference>
<accession>A0ABR2JM23</accession>
<reference evidence="6 7" key="1">
    <citation type="submission" date="2024-04" db="EMBL/GenBank/DDBJ databases">
        <title>Tritrichomonas musculus Genome.</title>
        <authorList>
            <person name="Alves-Ferreira E."/>
            <person name="Grigg M."/>
            <person name="Lorenzi H."/>
            <person name="Galac M."/>
        </authorList>
    </citation>
    <scope>NUCLEOTIDE SEQUENCE [LARGE SCALE GENOMIC DNA]</scope>
    <source>
        <strain evidence="6 7">EAF2021</strain>
    </source>
</reference>
<evidence type="ECO:0000256" key="4">
    <source>
        <dbReference type="ARBA" id="ARBA00022840"/>
    </source>
</evidence>
<sequence>MTDSIPLPDFDFDDDISFSFDTTLAGSPPLAPNCYIIQQIESFGFALHNKEPLKCTSNSMVFCAEAPYSQDFFALKMSSNRQRIITEFENAMKLLQSPYIVKYYDLYDAGPSVFLQMELCELGDITMKKMNEIFIWKLIHDVGSALDILHNSGFMHMDVSPSNILLTNKNLFKLGDFGSLCEIGQFETGKEGAGPYVSPETLLFPGNFEMGKVFVTEKTDIFSFGLVLLEAATGCYAPRGGSPNYSRIRNDSLKLGEGPYQVKNNELSQTLINLINKMLSFDPDKRPSAAKIASHPWAIQASKM</sequence>
<feature type="domain" description="Protein kinase" evidence="5">
    <location>
        <begin position="47"/>
        <end position="298"/>
    </location>
</feature>
<comment type="caution">
    <text evidence="6">The sequence shown here is derived from an EMBL/GenBank/DDBJ whole genome shotgun (WGS) entry which is preliminary data.</text>
</comment>
<dbReference type="PANTHER" id="PTHR11042:SF189">
    <property type="entry name" value="PROTEIN KINASE DOMAIN-CONTAINING PROTEIN"/>
    <property type="match status" value="1"/>
</dbReference>
<keyword evidence="4" id="KW-0067">ATP-binding</keyword>
<dbReference type="InterPro" id="IPR000719">
    <property type="entry name" value="Prot_kinase_dom"/>
</dbReference>
<gene>
    <name evidence="6" type="ORF">M9Y10_005082</name>
</gene>
<evidence type="ECO:0000313" key="6">
    <source>
        <dbReference type="EMBL" id="KAK8878317.1"/>
    </source>
</evidence>
<dbReference type="SUPFAM" id="SSF56112">
    <property type="entry name" value="Protein kinase-like (PK-like)"/>
    <property type="match status" value="1"/>
</dbReference>
<dbReference type="PANTHER" id="PTHR11042">
    <property type="entry name" value="EUKARYOTIC TRANSLATION INITIATION FACTOR 2-ALPHA KINASE EIF2-ALPHA KINASE -RELATED"/>
    <property type="match status" value="1"/>
</dbReference>
<evidence type="ECO:0000256" key="1">
    <source>
        <dbReference type="ARBA" id="ARBA00022679"/>
    </source>
</evidence>
<keyword evidence="1" id="KW-0808">Transferase</keyword>
<evidence type="ECO:0000256" key="3">
    <source>
        <dbReference type="ARBA" id="ARBA00022777"/>
    </source>
</evidence>
<dbReference type="PROSITE" id="PS00109">
    <property type="entry name" value="PROTEIN_KINASE_TYR"/>
    <property type="match status" value="1"/>
</dbReference>
<organism evidence="6 7">
    <name type="scientific">Tritrichomonas musculus</name>
    <dbReference type="NCBI Taxonomy" id="1915356"/>
    <lineage>
        <taxon>Eukaryota</taxon>
        <taxon>Metamonada</taxon>
        <taxon>Parabasalia</taxon>
        <taxon>Tritrichomonadida</taxon>
        <taxon>Tritrichomonadidae</taxon>
        <taxon>Tritrichomonas</taxon>
    </lineage>
</organism>